<gene>
    <name evidence="2" type="ORF">SAMN04488508_103164</name>
</gene>
<evidence type="ECO:0000313" key="3">
    <source>
        <dbReference type="Proteomes" id="UP000184432"/>
    </source>
</evidence>
<dbReference type="NCBIfam" id="TIGR01200">
    <property type="entry name" value="GLPGLI"/>
    <property type="match status" value="1"/>
</dbReference>
<dbReference type="AlphaFoldDB" id="A0A1M6E1U8"/>
<accession>A0A1M6E1U8</accession>
<dbReference type="Pfam" id="PF09697">
    <property type="entry name" value="Porph_ging"/>
    <property type="match status" value="1"/>
</dbReference>
<feature type="chain" id="PRO_5013314059" evidence="1">
    <location>
        <begin position="19"/>
        <end position="271"/>
    </location>
</feature>
<keyword evidence="3" id="KW-1185">Reference proteome</keyword>
<dbReference type="Proteomes" id="UP000184432">
    <property type="component" value="Unassembled WGS sequence"/>
</dbReference>
<name>A0A1M6E1U8_9FLAO</name>
<evidence type="ECO:0000256" key="1">
    <source>
        <dbReference type="SAM" id="SignalP"/>
    </source>
</evidence>
<dbReference type="OrthoDB" id="1068986at2"/>
<dbReference type="InterPro" id="IPR005901">
    <property type="entry name" value="GLPGLI"/>
</dbReference>
<dbReference type="EMBL" id="FQYP01000003">
    <property type="protein sequence ID" value="SHI79482.1"/>
    <property type="molecule type" value="Genomic_DNA"/>
</dbReference>
<proteinExistence type="predicted"/>
<feature type="signal peptide" evidence="1">
    <location>
        <begin position="1"/>
        <end position="18"/>
    </location>
</feature>
<organism evidence="2 3">
    <name type="scientific">Aquimarina spongiae</name>
    <dbReference type="NCBI Taxonomy" id="570521"/>
    <lineage>
        <taxon>Bacteria</taxon>
        <taxon>Pseudomonadati</taxon>
        <taxon>Bacteroidota</taxon>
        <taxon>Flavobacteriia</taxon>
        <taxon>Flavobacteriales</taxon>
        <taxon>Flavobacteriaceae</taxon>
        <taxon>Aquimarina</taxon>
    </lineage>
</organism>
<sequence length="271" mass="30849">MLRLIVLLVLFVIKSVSAQDFQGVAIYSSDRKMDIQLDSTRVNSEMQNQIQEMMRKQFQKEYTLRFNTNESVYKEEQTLNPTPSAPGVRIMVAGSQSSDILYKNSKEKNYAAKREMFGKAFLVKDALTSYDWKLEDETKKIGNYTCYKATATRTVQTQRSVSINSEENTSEPKTEEVTIVAWYTPEIPVSSGPSTYWGLPGLIMEVSDGNARILCNKIVLNPKKKIAISAPEKGKVVTEDKFEEIMEKKIKEMQDRVPRGGENSFQIRVRG</sequence>
<evidence type="ECO:0000313" key="2">
    <source>
        <dbReference type="EMBL" id="SHI79482.1"/>
    </source>
</evidence>
<protein>
    <submittedName>
        <fullName evidence="2">GLPGLI family protein</fullName>
    </submittedName>
</protein>
<dbReference type="STRING" id="570521.SAMN04488508_103164"/>
<reference evidence="3" key="1">
    <citation type="submission" date="2016-11" db="EMBL/GenBank/DDBJ databases">
        <authorList>
            <person name="Varghese N."/>
            <person name="Submissions S."/>
        </authorList>
    </citation>
    <scope>NUCLEOTIDE SEQUENCE [LARGE SCALE GENOMIC DNA]</scope>
    <source>
        <strain evidence="3">DSM 22623</strain>
    </source>
</reference>
<keyword evidence="1" id="KW-0732">Signal</keyword>
<dbReference type="RefSeq" id="WP_073315524.1">
    <property type="nucleotide sequence ID" value="NZ_FQYP01000003.1"/>
</dbReference>